<keyword evidence="2" id="KW-0472">Membrane</keyword>
<accession>A0A8J6BHA7</accession>
<protein>
    <submittedName>
        <fullName evidence="3">Uncharacterized protein</fullName>
    </submittedName>
</protein>
<reference evidence="3" key="2">
    <citation type="submission" date="2021-02" db="EMBL/GenBank/DDBJ databases">
        <authorList>
            <person name="Kimball J.A."/>
            <person name="Haas M.W."/>
            <person name="Macchietto M."/>
            <person name="Kono T."/>
            <person name="Duquette J."/>
            <person name="Shao M."/>
        </authorList>
    </citation>
    <scope>NUCLEOTIDE SEQUENCE</scope>
    <source>
        <tissue evidence="3">Fresh leaf tissue</tissue>
    </source>
</reference>
<keyword evidence="2" id="KW-0812">Transmembrane</keyword>
<evidence type="ECO:0000313" key="3">
    <source>
        <dbReference type="EMBL" id="KAG8087164.1"/>
    </source>
</evidence>
<feature type="region of interest" description="Disordered" evidence="1">
    <location>
        <begin position="55"/>
        <end position="74"/>
    </location>
</feature>
<dbReference type="OrthoDB" id="1358936at2759"/>
<evidence type="ECO:0000313" key="4">
    <source>
        <dbReference type="Proteomes" id="UP000729402"/>
    </source>
</evidence>
<comment type="caution">
    <text evidence="3">The sequence shown here is derived from an EMBL/GenBank/DDBJ whole genome shotgun (WGS) entry which is preliminary data.</text>
</comment>
<gene>
    <name evidence="3" type="ORF">GUJ93_ZPchr0010g10834</name>
</gene>
<evidence type="ECO:0000256" key="2">
    <source>
        <dbReference type="SAM" id="Phobius"/>
    </source>
</evidence>
<reference evidence="3" key="1">
    <citation type="journal article" date="2021" name="bioRxiv">
        <title>Whole Genome Assembly and Annotation of Northern Wild Rice, Zizania palustris L., Supports a Whole Genome Duplication in the Zizania Genus.</title>
        <authorList>
            <person name="Haas M."/>
            <person name="Kono T."/>
            <person name="Macchietto M."/>
            <person name="Millas R."/>
            <person name="McGilp L."/>
            <person name="Shao M."/>
            <person name="Duquette J."/>
            <person name="Hirsch C.N."/>
            <person name="Kimball J."/>
        </authorList>
    </citation>
    <scope>NUCLEOTIDE SEQUENCE</scope>
    <source>
        <tissue evidence="3">Fresh leaf tissue</tissue>
    </source>
</reference>
<feature type="transmembrane region" description="Helical" evidence="2">
    <location>
        <begin position="6"/>
        <end position="25"/>
    </location>
</feature>
<dbReference type="AlphaFoldDB" id="A0A8J6BHA7"/>
<evidence type="ECO:0000256" key="1">
    <source>
        <dbReference type="SAM" id="MobiDB-lite"/>
    </source>
</evidence>
<keyword evidence="2" id="KW-1133">Transmembrane helix</keyword>
<dbReference type="Proteomes" id="UP000729402">
    <property type="component" value="Unassembled WGS sequence"/>
</dbReference>
<name>A0A8J6BHA7_ZIZPA</name>
<dbReference type="EMBL" id="JAAALK010000082">
    <property type="protein sequence ID" value="KAG8087164.1"/>
    <property type="molecule type" value="Genomic_DNA"/>
</dbReference>
<sequence length="164" mass="18235">MAQPAYGTSSLLIGYALCSSLLAIINKFAITKFSYPGLLTALQYLTSVAGRSLDARQDRAPAPRSLQPPHRQEVRAGRSRLLPRHIHQHPTSSSMPTSTRTFIVFRSLTPAAGRHCRHRLQEAVMPIQAHVSAPRDHLGRRCWLRDDGFGLHLHCLATRGQLLT</sequence>
<keyword evidence="4" id="KW-1185">Reference proteome</keyword>
<organism evidence="3 4">
    <name type="scientific">Zizania palustris</name>
    <name type="common">Northern wild rice</name>
    <dbReference type="NCBI Taxonomy" id="103762"/>
    <lineage>
        <taxon>Eukaryota</taxon>
        <taxon>Viridiplantae</taxon>
        <taxon>Streptophyta</taxon>
        <taxon>Embryophyta</taxon>
        <taxon>Tracheophyta</taxon>
        <taxon>Spermatophyta</taxon>
        <taxon>Magnoliopsida</taxon>
        <taxon>Liliopsida</taxon>
        <taxon>Poales</taxon>
        <taxon>Poaceae</taxon>
        <taxon>BOP clade</taxon>
        <taxon>Oryzoideae</taxon>
        <taxon>Oryzeae</taxon>
        <taxon>Zizaniinae</taxon>
        <taxon>Zizania</taxon>
    </lineage>
</organism>
<proteinExistence type="predicted"/>